<reference evidence="12" key="1">
    <citation type="journal article" date="2014" name="Int. J. Syst. Evol. Microbiol.">
        <title>Complete genome of a new Firmicutes species belonging to the dominant human colonic microbiota ('Ruminococcus bicirculans') reveals two chromosomes and a selective capacity to utilize plant glucans.</title>
        <authorList>
            <consortium name="NISC Comparative Sequencing Program"/>
            <person name="Wegmann U."/>
            <person name="Louis P."/>
            <person name="Goesmann A."/>
            <person name="Henrissat B."/>
            <person name="Duncan S.H."/>
            <person name="Flint H.J."/>
        </authorList>
    </citation>
    <scope>NUCLEOTIDE SEQUENCE</scope>
    <source>
        <strain evidence="12">NBRC 103408</strain>
    </source>
</reference>
<evidence type="ECO:0000256" key="4">
    <source>
        <dbReference type="ARBA" id="ARBA00022692"/>
    </source>
</evidence>
<dbReference type="PANTHER" id="PTHR33932">
    <property type="entry name" value="NA(+)/H(+) ANTIPORTER SUBUNIT B"/>
    <property type="match status" value="1"/>
</dbReference>
<dbReference type="InterPro" id="IPR007182">
    <property type="entry name" value="MnhB"/>
</dbReference>
<evidence type="ECO:0000313" key="12">
    <source>
        <dbReference type="EMBL" id="GLQ07097.1"/>
    </source>
</evidence>
<reference evidence="12" key="2">
    <citation type="submission" date="2023-01" db="EMBL/GenBank/DDBJ databases">
        <title>Draft genome sequence of Sneathiella chinensis strain NBRC 103408.</title>
        <authorList>
            <person name="Sun Q."/>
            <person name="Mori K."/>
        </authorList>
    </citation>
    <scope>NUCLEOTIDE SEQUENCE</scope>
    <source>
        <strain evidence="12">NBRC 103408</strain>
    </source>
</reference>
<keyword evidence="13" id="KW-1185">Reference proteome</keyword>
<evidence type="ECO:0000259" key="10">
    <source>
        <dbReference type="Pfam" id="PF13244"/>
    </source>
</evidence>
<dbReference type="Pfam" id="PF20501">
    <property type="entry name" value="MbhE"/>
    <property type="match status" value="1"/>
</dbReference>
<keyword evidence="6 8" id="KW-0472">Membrane</keyword>
<keyword evidence="3" id="KW-1003">Cell membrane</keyword>
<dbReference type="EMBL" id="BSNF01000008">
    <property type="protein sequence ID" value="GLQ07097.1"/>
    <property type="molecule type" value="Genomic_DNA"/>
</dbReference>
<protein>
    <recommendedName>
        <fullName evidence="14">Cation:proton antiporter</fullName>
    </recommendedName>
</protein>
<feature type="transmembrane region" description="Helical" evidence="8">
    <location>
        <begin position="212"/>
        <end position="232"/>
    </location>
</feature>
<comment type="subcellular location">
    <subcellularLocation>
        <location evidence="1">Cell membrane</location>
        <topology evidence="1">Multi-pass membrane protein</topology>
    </subcellularLocation>
</comment>
<feature type="transmembrane region" description="Helical" evidence="8">
    <location>
        <begin position="277"/>
        <end position="296"/>
    </location>
</feature>
<dbReference type="Gene3D" id="1.20.120.1200">
    <property type="entry name" value="NADH-ubiquinone/plastoquinone oxidoreductase chain 6, subunit NuoJ"/>
    <property type="match status" value="1"/>
</dbReference>
<feature type="transmembrane region" description="Helical" evidence="8">
    <location>
        <begin position="151"/>
        <end position="169"/>
    </location>
</feature>
<dbReference type="Pfam" id="PF13244">
    <property type="entry name" value="MbhD"/>
    <property type="match status" value="1"/>
</dbReference>
<feature type="region of interest" description="Disordered" evidence="7">
    <location>
        <begin position="178"/>
        <end position="206"/>
    </location>
</feature>
<feature type="transmembrane region" description="Helical" evidence="8">
    <location>
        <begin position="244"/>
        <end position="265"/>
    </location>
</feature>
<dbReference type="InterPro" id="IPR025383">
    <property type="entry name" value="MrpA_C/MbhD"/>
</dbReference>
<feature type="transmembrane region" description="Helical" evidence="8">
    <location>
        <begin position="87"/>
        <end position="105"/>
    </location>
</feature>
<evidence type="ECO:0000256" key="6">
    <source>
        <dbReference type="ARBA" id="ARBA00023136"/>
    </source>
</evidence>
<organism evidence="12 13">
    <name type="scientific">Sneathiella chinensis</name>
    <dbReference type="NCBI Taxonomy" id="349750"/>
    <lineage>
        <taxon>Bacteria</taxon>
        <taxon>Pseudomonadati</taxon>
        <taxon>Pseudomonadota</taxon>
        <taxon>Alphaproteobacteria</taxon>
        <taxon>Sneathiellales</taxon>
        <taxon>Sneathiellaceae</taxon>
        <taxon>Sneathiella</taxon>
    </lineage>
</organism>
<evidence type="ECO:0000256" key="7">
    <source>
        <dbReference type="SAM" id="MobiDB-lite"/>
    </source>
</evidence>
<dbReference type="Pfam" id="PF04039">
    <property type="entry name" value="MnhB"/>
    <property type="match status" value="1"/>
</dbReference>
<dbReference type="InterPro" id="IPR046806">
    <property type="entry name" value="MrpA_C/MbhE"/>
</dbReference>
<feature type="domain" description="Na+/H+ antiporter MnhB subunit-related protein" evidence="9">
    <location>
        <begin position="214"/>
        <end position="334"/>
    </location>
</feature>
<feature type="domain" description="MrpA C-terminal/MbhE" evidence="11">
    <location>
        <begin position="89"/>
        <end position="177"/>
    </location>
</feature>
<evidence type="ECO:0000256" key="3">
    <source>
        <dbReference type="ARBA" id="ARBA00022475"/>
    </source>
</evidence>
<accession>A0ABQ5U4K7</accession>
<feature type="transmembrane region" description="Helical" evidence="8">
    <location>
        <begin position="53"/>
        <end position="75"/>
    </location>
</feature>
<dbReference type="NCBIfam" id="NF009159">
    <property type="entry name" value="PRK12504.1"/>
    <property type="match status" value="1"/>
</dbReference>
<evidence type="ECO:0000313" key="13">
    <source>
        <dbReference type="Proteomes" id="UP001161409"/>
    </source>
</evidence>
<feature type="transmembrane region" description="Helical" evidence="8">
    <location>
        <begin position="316"/>
        <end position="341"/>
    </location>
</feature>
<evidence type="ECO:0000259" key="11">
    <source>
        <dbReference type="Pfam" id="PF20501"/>
    </source>
</evidence>
<keyword evidence="4 8" id="KW-0812">Transmembrane</keyword>
<evidence type="ECO:0000256" key="5">
    <source>
        <dbReference type="ARBA" id="ARBA00022989"/>
    </source>
</evidence>
<dbReference type="InterPro" id="IPR050622">
    <property type="entry name" value="CPA3_antiporter_subunitB"/>
</dbReference>
<sequence>MEQFTDIFLMLLLVAGALSVLYVRNLFVATMLLGAVSFIMALIFVSLDAVDVAFTEAAVGAGISTVLYLGTLALVGSDEKPARRRALVPLLVSLLVGTALVYATFDMPAFGRADNPVQTHVAPRYIEESPKEIGVPNMVTSVLASYRGFDTFGEVTVIFTAGIGVLLILSQLRRRREDEADLTDGPDTDTNMDNDAAASASPAERVGSEHDLVPHVVAKLLIPFILLFALYVQFHGDFGPGGGFQAGVIFAAGFILYSLIFGLHFTRQIVSTRLVKFLLALGVVLYGGVGVVSLFLGGNFLDYNVLSADPVAGQHLGILLVELGVGITVTAAMIAIFYAFAGRAEGRGNDIN</sequence>
<name>A0ABQ5U4K7_9PROT</name>
<comment type="caution">
    <text evidence="12">The sequence shown here is derived from an EMBL/GenBank/DDBJ whole genome shotgun (WGS) entry which is preliminary data.</text>
</comment>
<gene>
    <name evidence="12" type="ORF">GCM10007924_23180</name>
</gene>
<dbReference type="PANTHER" id="PTHR33932:SF4">
    <property type="entry name" value="NA(+)_H(+) ANTIPORTER SUBUNIT B"/>
    <property type="match status" value="1"/>
</dbReference>
<feature type="transmembrane region" description="Helical" evidence="8">
    <location>
        <begin position="6"/>
        <end position="23"/>
    </location>
</feature>
<feature type="compositionally biased region" description="Low complexity" evidence="7">
    <location>
        <begin position="193"/>
        <end position="203"/>
    </location>
</feature>
<feature type="domain" description="MrpA C-terminal/MbhD" evidence="10">
    <location>
        <begin position="11"/>
        <end position="73"/>
    </location>
</feature>
<dbReference type="InterPro" id="IPR042106">
    <property type="entry name" value="Nuo/plastoQ_OxRdtase_6_NuoJ"/>
</dbReference>
<evidence type="ECO:0000256" key="2">
    <source>
        <dbReference type="ARBA" id="ARBA00009425"/>
    </source>
</evidence>
<dbReference type="Proteomes" id="UP001161409">
    <property type="component" value="Unassembled WGS sequence"/>
</dbReference>
<evidence type="ECO:0000256" key="8">
    <source>
        <dbReference type="SAM" id="Phobius"/>
    </source>
</evidence>
<dbReference type="NCBIfam" id="NF009162">
    <property type="entry name" value="PRK12508.1"/>
    <property type="match status" value="1"/>
</dbReference>
<proteinExistence type="inferred from homology"/>
<evidence type="ECO:0000256" key="1">
    <source>
        <dbReference type="ARBA" id="ARBA00004651"/>
    </source>
</evidence>
<evidence type="ECO:0000259" key="9">
    <source>
        <dbReference type="Pfam" id="PF04039"/>
    </source>
</evidence>
<feature type="transmembrane region" description="Helical" evidence="8">
    <location>
        <begin position="30"/>
        <end position="47"/>
    </location>
</feature>
<keyword evidence="5 8" id="KW-1133">Transmembrane helix</keyword>
<comment type="similarity">
    <text evidence="2">Belongs to the CPA3 antiporters (TC 2.A.63) subunit B family.</text>
</comment>
<evidence type="ECO:0008006" key="14">
    <source>
        <dbReference type="Google" id="ProtNLM"/>
    </source>
</evidence>
<feature type="compositionally biased region" description="Acidic residues" evidence="7">
    <location>
        <begin position="179"/>
        <end position="192"/>
    </location>
</feature>
<dbReference type="NCBIfam" id="NF009161">
    <property type="entry name" value="PRK12507.1"/>
    <property type="match status" value="1"/>
</dbReference>
<dbReference type="RefSeq" id="WP_169561170.1">
    <property type="nucleotide sequence ID" value="NZ_BSNF01000008.1"/>
</dbReference>